<comment type="caution">
    <text evidence="2">The sequence shown here is derived from an EMBL/GenBank/DDBJ whole genome shotgun (WGS) entry which is preliminary data.</text>
</comment>
<organism evidence="2 3">
    <name type="scientific">Roseivivax marinus</name>
    <dbReference type="NCBI Taxonomy" id="1379903"/>
    <lineage>
        <taxon>Bacteria</taxon>
        <taxon>Pseudomonadati</taxon>
        <taxon>Pseudomonadota</taxon>
        <taxon>Alphaproteobacteria</taxon>
        <taxon>Rhodobacterales</taxon>
        <taxon>Roseobacteraceae</taxon>
        <taxon>Roseivivax</taxon>
    </lineage>
</organism>
<keyword evidence="2" id="KW-0378">Hydrolase</keyword>
<sequence>MSGNDIGSLIYLVLLGAVLMFWLVVQGRQGMGRTLQQMAAWALIFVGVIAAVGLWGDIRQTVAPRQSVIAEEGRIVLPRAPDGHYYATLQVNGTPTRFMVDTGATGTVLTLSDAERAGLSGDDLAFYSEALTANGTVRTAPVTLDEVALGPFTDRDVPAYVNEGEMGQSLLGMSYLQRFGRIEIAGDELVLERGT</sequence>
<dbReference type="InterPro" id="IPR011969">
    <property type="entry name" value="Clan_AA_Asp_peptidase_C"/>
</dbReference>
<dbReference type="SUPFAM" id="SSF50630">
    <property type="entry name" value="Acid proteases"/>
    <property type="match status" value="1"/>
</dbReference>
<dbReference type="STRING" id="1379903.ATO8_01040"/>
<dbReference type="PATRIC" id="fig|1317118.6.peg.215"/>
<reference evidence="2 3" key="1">
    <citation type="journal article" date="2014" name="Antonie Van Leeuwenhoek">
        <title>Roseivivax atlanticus sp. nov., isolated from surface seawater of the Atlantic Ocean.</title>
        <authorList>
            <person name="Li G."/>
            <person name="Lai Q."/>
            <person name="Liu X."/>
            <person name="Sun F."/>
            <person name="Shao Z."/>
        </authorList>
    </citation>
    <scope>NUCLEOTIDE SEQUENCE [LARGE SCALE GENOMIC DNA]</scope>
    <source>
        <strain evidence="2 3">22II-s10s</strain>
    </source>
</reference>
<dbReference type="EMBL" id="AQQW01000001">
    <property type="protein sequence ID" value="ETW14451.1"/>
    <property type="molecule type" value="Genomic_DNA"/>
</dbReference>
<keyword evidence="1" id="KW-0472">Membrane</keyword>
<dbReference type="RefSeq" id="WP_043841333.1">
    <property type="nucleotide sequence ID" value="NZ_AQQW01000001.1"/>
</dbReference>
<dbReference type="GO" id="GO:0008233">
    <property type="term" value="F:peptidase activity"/>
    <property type="evidence" value="ECO:0007669"/>
    <property type="project" value="UniProtKB-KW"/>
</dbReference>
<evidence type="ECO:0000256" key="1">
    <source>
        <dbReference type="SAM" id="Phobius"/>
    </source>
</evidence>
<keyword evidence="3" id="KW-1185">Reference proteome</keyword>
<dbReference type="eggNOG" id="COG3577">
    <property type="taxonomic scope" value="Bacteria"/>
</dbReference>
<keyword evidence="1" id="KW-0812">Transmembrane</keyword>
<name>W4HQS9_9RHOB</name>
<keyword evidence="2" id="KW-0645">Protease</keyword>
<proteinExistence type="predicted"/>
<dbReference type="InterPro" id="IPR034122">
    <property type="entry name" value="Retropepsin-like_bacterial"/>
</dbReference>
<dbReference type="CDD" id="cd05483">
    <property type="entry name" value="retropepsin_like_bacteria"/>
    <property type="match status" value="1"/>
</dbReference>
<feature type="transmembrane region" description="Helical" evidence="1">
    <location>
        <begin position="6"/>
        <end position="25"/>
    </location>
</feature>
<dbReference type="Proteomes" id="UP000019063">
    <property type="component" value="Unassembled WGS sequence"/>
</dbReference>
<feature type="transmembrane region" description="Helical" evidence="1">
    <location>
        <begin position="37"/>
        <end position="56"/>
    </location>
</feature>
<dbReference type="AlphaFoldDB" id="W4HQS9"/>
<evidence type="ECO:0000313" key="3">
    <source>
        <dbReference type="Proteomes" id="UP000019063"/>
    </source>
</evidence>
<keyword evidence="1" id="KW-1133">Transmembrane helix</keyword>
<dbReference type="Gene3D" id="2.40.70.10">
    <property type="entry name" value="Acid Proteases"/>
    <property type="match status" value="1"/>
</dbReference>
<gene>
    <name evidence="2" type="ORF">ATO8_01040</name>
</gene>
<evidence type="ECO:0000313" key="2">
    <source>
        <dbReference type="EMBL" id="ETW14451.1"/>
    </source>
</evidence>
<dbReference type="InterPro" id="IPR021109">
    <property type="entry name" value="Peptidase_aspartic_dom_sf"/>
</dbReference>
<accession>W4HQS9</accession>
<dbReference type="NCBIfam" id="TIGR02281">
    <property type="entry name" value="clan_AA_DTGA"/>
    <property type="match status" value="1"/>
</dbReference>
<dbReference type="GO" id="GO:0006508">
    <property type="term" value="P:proteolysis"/>
    <property type="evidence" value="ECO:0007669"/>
    <property type="project" value="UniProtKB-KW"/>
</dbReference>
<protein>
    <submittedName>
        <fullName evidence="2">Aspartyl protease-like protein</fullName>
    </submittedName>
</protein>
<dbReference type="Pfam" id="PF13975">
    <property type="entry name" value="gag-asp_proteas"/>
    <property type="match status" value="1"/>
</dbReference>